<dbReference type="Xenbase" id="XB-GENE-6486511">
    <property type="gene designation" value="ten1.L"/>
</dbReference>
<feature type="region of interest" description="Disordered" evidence="11">
    <location>
        <begin position="1"/>
        <end position="32"/>
    </location>
</feature>
<dbReference type="PANTHER" id="PTHR33905:SF1">
    <property type="entry name" value="CST COMPLEX SUBUNIT TEN1"/>
    <property type="match status" value="1"/>
</dbReference>
<evidence type="ECO:0000256" key="2">
    <source>
        <dbReference type="ARBA" id="ARBA00004574"/>
    </source>
</evidence>
<dbReference type="GO" id="GO:1990879">
    <property type="term" value="C:CST complex"/>
    <property type="evidence" value="ECO:0000318"/>
    <property type="project" value="GO_Central"/>
</dbReference>
<name>A0A1L8EUG8_XENLA</name>
<accession>A0A1L8EUG8</accession>
<evidence type="ECO:0000313" key="13">
    <source>
        <dbReference type="RefSeq" id="XP_018089456.1"/>
    </source>
</evidence>
<evidence type="ECO:0000256" key="8">
    <source>
        <dbReference type="ARBA" id="ARBA00068173"/>
    </source>
</evidence>
<dbReference type="OrthoDB" id="342190at2759"/>
<evidence type="ECO:0000256" key="4">
    <source>
        <dbReference type="ARBA" id="ARBA00022895"/>
    </source>
</evidence>
<proteinExistence type="inferred from homology"/>
<evidence type="ECO:0000313" key="12">
    <source>
        <dbReference type="Proteomes" id="UP000186698"/>
    </source>
</evidence>
<evidence type="ECO:0000256" key="7">
    <source>
        <dbReference type="ARBA" id="ARBA00061044"/>
    </source>
</evidence>
<sequence length="179" mass="19724">MTELGGDLAGSQPQTTTPSRSRGGRGHISERVDDVSTIEKRKVYQSTHQLLREGGSGERMLPAASTFYYLWELSTGQVPFGATVRTFGRLCRYDLAQSLATITAQHASAQHMLRISTRLVEPLSATIGSHYLALGELEEHGNLPVLCVRVMSCIDGANLSLLQQAVEEQRKYFRSREGT</sequence>
<evidence type="ECO:0000256" key="3">
    <source>
        <dbReference type="ARBA" id="ARBA00022454"/>
    </source>
</evidence>
<dbReference type="InterPro" id="IPR029146">
    <property type="entry name" value="Ten1_animal_plant"/>
</dbReference>
<keyword evidence="3" id="KW-0158">Chromosome</keyword>
<evidence type="ECO:0000256" key="10">
    <source>
        <dbReference type="ARBA" id="ARBA00079840"/>
    </source>
</evidence>
<keyword evidence="12" id="KW-1185">Reference proteome</keyword>
<reference evidence="13" key="1">
    <citation type="submission" date="2025-08" db="UniProtKB">
        <authorList>
            <consortium name="RefSeq"/>
        </authorList>
    </citation>
    <scope>IDENTIFICATION</scope>
    <source>
        <strain evidence="13">J_2021</strain>
        <tissue evidence="13">Erythrocytes</tissue>
    </source>
</reference>
<dbReference type="AGR" id="Xenbase:XB-GENE-6486511"/>
<dbReference type="AlphaFoldDB" id="A0A1L8EUG8"/>
<dbReference type="GeneID" id="100653507"/>
<evidence type="ECO:0000256" key="11">
    <source>
        <dbReference type="SAM" id="MobiDB-lite"/>
    </source>
</evidence>
<dbReference type="Bgee" id="100653507">
    <property type="expression patterns" value="Expressed in oocyte and 19 other cell types or tissues"/>
</dbReference>
<gene>
    <name evidence="13 14" type="primary">ten1.L</name>
    <name evidence="13" type="synonym">ten1</name>
</gene>
<dbReference type="InterPro" id="IPR012340">
    <property type="entry name" value="NA-bd_OB-fold"/>
</dbReference>
<dbReference type="Gene3D" id="2.40.50.140">
    <property type="entry name" value="Nucleic acid-binding proteins"/>
    <property type="match status" value="1"/>
</dbReference>
<keyword evidence="4" id="KW-0779">Telomere</keyword>
<keyword evidence="5" id="KW-0238">DNA-binding</keyword>
<evidence type="ECO:0000256" key="1">
    <source>
        <dbReference type="ARBA" id="ARBA00004123"/>
    </source>
</evidence>
<evidence type="ECO:0000256" key="5">
    <source>
        <dbReference type="ARBA" id="ARBA00023125"/>
    </source>
</evidence>
<dbReference type="Pfam" id="PF15490">
    <property type="entry name" value="Ten1_2"/>
    <property type="match status" value="1"/>
</dbReference>
<feature type="compositionally biased region" description="Polar residues" evidence="11">
    <location>
        <begin position="11"/>
        <end position="20"/>
    </location>
</feature>
<organism evidence="12 13">
    <name type="scientific">Xenopus laevis</name>
    <name type="common">African clawed frog</name>
    <dbReference type="NCBI Taxonomy" id="8355"/>
    <lineage>
        <taxon>Eukaryota</taxon>
        <taxon>Metazoa</taxon>
        <taxon>Chordata</taxon>
        <taxon>Craniata</taxon>
        <taxon>Vertebrata</taxon>
        <taxon>Euteleostomi</taxon>
        <taxon>Amphibia</taxon>
        <taxon>Batrachia</taxon>
        <taxon>Anura</taxon>
        <taxon>Pipoidea</taxon>
        <taxon>Pipidae</taxon>
        <taxon>Xenopodinae</taxon>
        <taxon>Xenopus</taxon>
        <taxon>Xenopus</taxon>
    </lineage>
</organism>
<dbReference type="CTD" id="100653507"/>
<protein>
    <recommendedName>
        <fullName evidence="8">CST complex subunit TEN1</fullName>
    </recommendedName>
    <alternativeName>
        <fullName evidence="10">Protein telomeric pathways with STN1 homolog</fullName>
    </alternativeName>
    <alternativeName>
        <fullName evidence="9">Telomere length regulation protein TEN1 homolog</fullName>
    </alternativeName>
</protein>
<dbReference type="GO" id="GO:0032211">
    <property type="term" value="P:negative regulation of telomere maintenance via telomerase"/>
    <property type="evidence" value="ECO:0000318"/>
    <property type="project" value="GO_Central"/>
</dbReference>
<dbReference type="PANTHER" id="PTHR33905">
    <property type="entry name" value="CST COMPLEX SUBUNIT TEN1"/>
    <property type="match status" value="1"/>
</dbReference>
<keyword evidence="6" id="KW-0539">Nucleus</keyword>
<dbReference type="GO" id="GO:0010521">
    <property type="term" value="F:telomerase inhibitor activity"/>
    <property type="evidence" value="ECO:0000318"/>
    <property type="project" value="GO_Central"/>
</dbReference>
<dbReference type="RefSeq" id="XP_018089456.1">
    <property type="nucleotide sequence ID" value="XM_018233967.2"/>
</dbReference>
<dbReference type="Proteomes" id="UP000186698">
    <property type="component" value="Chromosome 9_10L"/>
</dbReference>
<dbReference type="STRING" id="8355.A0A1L8EUG8"/>
<dbReference type="GO" id="GO:0042162">
    <property type="term" value="F:telomeric DNA binding"/>
    <property type="evidence" value="ECO:0000318"/>
    <property type="project" value="GO_Central"/>
</dbReference>
<dbReference type="FunFam" id="2.40.50.140:FF:000203">
    <property type="entry name" value="TEN1 subunit of CST complex"/>
    <property type="match status" value="1"/>
</dbReference>
<evidence type="ECO:0000256" key="6">
    <source>
        <dbReference type="ARBA" id="ARBA00023242"/>
    </source>
</evidence>
<comment type="similarity">
    <text evidence="7">Belongs to the TEN1 family.</text>
</comment>
<dbReference type="OMA" id="PWEVNSG"/>
<dbReference type="PaxDb" id="8355-A0A1L8EUG8"/>
<comment type="subcellular location">
    <subcellularLocation>
        <location evidence="2">Chromosome</location>
        <location evidence="2">Telomere</location>
    </subcellularLocation>
    <subcellularLocation>
        <location evidence="1">Nucleus</location>
    </subcellularLocation>
</comment>
<dbReference type="GO" id="GO:0003697">
    <property type="term" value="F:single-stranded DNA binding"/>
    <property type="evidence" value="ECO:0007669"/>
    <property type="project" value="InterPro"/>
</dbReference>
<evidence type="ECO:0000313" key="14">
    <source>
        <dbReference type="Xenbase" id="XB-GENE-6486511"/>
    </source>
</evidence>
<evidence type="ECO:0000256" key="9">
    <source>
        <dbReference type="ARBA" id="ARBA00078215"/>
    </source>
</evidence>